<accession>A0ACC0DGJ4</accession>
<comment type="caution">
    <text evidence="1">The sequence shown here is derived from an EMBL/GenBank/DDBJ whole genome shotgun (WGS) entry which is preliminary data.</text>
</comment>
<protein>
    <submittedName>
        <fullName evidence="1">Alpha/beta-hydrolase</fullName>
    </submittedName>
</protein>
<dbReference type="EMBL" id="MU394286">
    <property type="protein sequence ID" value="KAI6091521.1"/>
    <property type="molecule type" value="Genomic_DNA"/>
</dbReference>
<organism evidence="1 2">
    <name type="scientific">Hypoxylon rubiginosum</name>
    <dbReference type="NCBI Taxonomy" id="110542"/>
    <lineage>
        <taxon>Eukaryota</taxon>
        <taxon>Fungi</taxon>
        <taxon>Dikarya</taxon>
        <taxon>Ascomycota</taxon>
        <taxon>Pezizomycotina</taxon>
        <taxon>Sordariomycetes</taxon>
        <taxon>Xylariomycetidae</taxon>
        <taxon>Xylariales</taxon>
        <taxon>Hypoxylaceae</taxon>
        <taxon>Hypoxylon</taxon>
    </lineage>
</organism>
<sequence>MVSLYHRRTVECKTIDGINLEGWLWEAEGPAPAVIMTPGLNCVKEMSLEETAVGLQSAGYNVFLYDPRSIGGSGGLPRNQIDPWQNAEDISDVVSYVAALPSVDPHRVILWGMSSGGTISGCAAAIDRRVAALVMVCPIFKFIRPDKRNSAFALLMKDRQSQLRGNEPYVLQPFNSKGENPIGYAGSGGPGGKEAYMLLTMTTERGIPNFRDRITLQSYHKMALFRPRDLLQEMLESIPTLIVVPELDNISLPEDQKAVFEELQCPKQLYLAKGAGHMDVLSGEVFQDVLSATTEFLDLSLQGKIESTN</sequence>
<proteinExistence type="predicted"/>
<reference evidence="1 2" key="1">
    <citation type="journal article" date="2022" name="New Phytol.">
        <title>Ecological generalism drives hyperdiversity of secondary metabolite gene clusters in xylarialean endophytes.</title>
        <authorList>
            <person name="Franco M.E.E."/>
            <person name="Wisecaver J.H."/>
            <person name="Arnold A.E."/>
            <person name="Ju Y.M."/>
            <person name="Slot J.C."/>
            <person name="Ahrendt S."/>
            <person name="Moore L.P."/>
            <person name="Eastman K.E."/>
            <person name="Scott K."/>
            <person name="Konkel Z."/>
            <person name="Mondo S.J."/>
            <person name="Kuo A."/>
            <person name="Hayes R.D."/>
            <person name="Haridas S."/>
            <person name="Andreopoulos B."/>
            <person name="Riley R."/>
            <person name="LaButti K."/>
            <person name="Pangilinan J."/>
            <person name="Lipzen A."/>
            <person name="Amirebrahimi M."/>
            <person name="Yan J."/>
            <person name="Adam C."/>
            <person name="Keymanesh K."/>
            <person name="Ng V."/>
            <person name="Louie K."/>
            <person name="Northen T."/>
            <person name="Drula E."/>
            <person name="Henrissat B."/>
            <person name="Hsieh H.M."/>
            <person name="Youens-Clark K."/>
            <person name="Lutzoni F."/>
            <person name="Miadlikowska J."/>
            <person name="Eastwood D.C."/>
            <person name="Hamelin R.C."/>
            <person name="Grigoriev I.V."/>
            <person name="U'Ren J.M."/>
        </authorList>
    </citation>
    <scope>NUCLEOTIDE SEQUENCE [LARGE SCALE GENOMIC DNA]</scope>
    <source>
        <strain evidence="1 2">ER1909</strain>
    </source>
</reference>
<name>A0ACC0DGJ4_9PEZI</name>
<dbReference type="Proteomes" id="UP001497680">
    <property type="component" value="Unassembled WGS sequence"/>
</dbReference>
<evidence type="ECO:0000313" key="2">
    <source>
        <dbReference type="Proteomes" id="UP001497680"/>
    </source>
</evidence>
<gene>
    <name evidence="1" type="ORF">F4821DRAFT_280711</name>
</gene>
<keyword evidence="2" id="KW-1185">Reference proteome</keyword>
<evidence type="ECO:0000313" key="1">
    <source>
        <dbReference type="EMBL" id="KAI6091521.1"/>
    </source>
</evidence>